<dbReference type="EMBL" id="QJJY01000043">
    <property type="protein sequence ID" value="PXX22054.1"/>
    <property type="molecule type" value="Genomic_DNA"/>
</dbReference>
<feature type="compositionally biased region" description="Basic and acidic residues" evidence="1">
    <location>
        <begin position="25"/>
        <end position="38"/>
    </location>
</feature>
<dbReference type="AlphaFoldDB" id="A0A318HUE5"/>
<organism evidence="2 3">
    <name type="scientific">Burkholderia pyrrocinia</name>
    <name type="common">Pseudomonas pyrrocinia</name>
    <dbReference type="NCBI Taxonomy" id="60550"/>
    <lineage>
        <taxon>Bacteria</taxon>
        <taxon>Pseudomonadati</taxon>
        <taxon>Pseudomonadota</taxon>
        <taxon>Betaproteobacteria</taxon>
        <taxon>Burkholderiales</taxon>
        <taxon>Burkholderiaceae</taxon>
        <taxon>Burkholderia</taxon>
        <taxon>Burkholderia cepacia complex</taxon>
    </lineage>
</organism>
<accession>A0A318HUE5</accession>
<comment type="caution">
    <text evidence="2">The sequence shown here is derived from an EMBL/GenBank/DDBJ whole genome shotgun (WGS) entry which is preliminary data.</text>
</comment>
<proteinExistence type="predicted"/>
<evidence type="ECO:0000313" key="2">
    <source>
        <dbReference type="EMBL" id="PXX22054.1"/>
    </source>
</evidence>
<protein>
    <submittedName>
        <fullName evidence="2">Uncharacterized protein</fullName>
    </submittedName>
</protein>
<sequence>MRLYGSQSNVAVREFRPPRHSHTQRYVERSGGDPHGERVPCLSASKNDPDYQWQADFHSNDTRRSGRQISGSSIPAPRSGIDADPSCRIKRYLQSGGLRSRHESATSFVSCRSCWHVTVKCRFAPLNADSVADNPGLRALSVAVGAGQNNVRIAGPAVFKCRSLDVADRVRLASGSSPAQSTAKLCSASQMHGAQGCRGSICSWRRPTTEIPGSAVHAIRMHRVSARGMNVTCAVQRRRAVAASHLTAMIRSRRR</sequence>
<feature type="region of interest" description="Disordered" evidence="1">
    <location>
        <begin position="1"/>
        <end position="46"/>
    </location>
</feature>
<gene>
    <name evidence="2" type="ORF">NA66_104316</name>
</gene>
<evidence type="ECO:0000256" key="1">
    <source>
        <dbReference type="SAM" id="MobiDB-lite"/>
    </source>
</evidence>
<name>A0A318HUE5_BURPY</name>
<feature type="region of interest" description="Disordered" evidence="1">
    <location>
        <begin position="58"/>
        <end position="81"/>
    </location>
</feature>
<reference evidence="2 3" key="1">
    <citation type="submission" date="2018-05" db="EMBL/GenBank/DDBJ databases">
        <title>Comparative genomics of bacterial root endophytes of switchgrass collected from native prairies over two seasons.</title>
        <authorList>
            <person name="Tang Y."/>
        </authorList>
    </citation>
    <scope>NUCLEOTIDE SEQUENCE [LARGE SCALE GENOMIC DNA]</scope>
    <source>
        <strain evidence="2 3">NFIX32</strain>
    </source>
</reference>
<evidence type="ECO:0000313" key="3">
    <source>
        <dbReference type="Proteomes" id="UP000247755"/>
    </source>
</evidence>
<feature type="compositionally biased region" description="Polar residues" evidence="1">
    <location>
        <begin position="1"/>
        <end position="10"/>
    </location>
</feature>
<dbReference type="Proteomes" id="UP000247755">
    <property type="component" value="Unassembled WGS sequence"/>
</dbReference>